<feature type="transmembrane region" description="Helical" evidence="1">
    <location>
        <begin position="32"/>
        <end position="52"/>
    </location>
</feature>
<dbReference type="AlphaFoldDB" id="A0A2T4A0L9"/>
<dbReference type="Proteomes" id="UP000241690">
    <property type="component" value="Unassembled WGS sequence"/>
</dbReference>
<evidence type="ECO:0000313" key="3">
    <source>
        <dbReference type="EMBL" id="PTB50606.1"/>
    </source>
</evidence>
<feature type="signal peptide" evidence="2">
    <location>
        <begin position="1"/>
        <end position="22"/>
    </location>
</feature>
<dbReference type="RefSeq" id="XP_024770283.1">
    <property type="nucleotide sequence ID" value="XM_024919798.1"/>
</dbReference>
<feature type="chain" id="PRO_5015529826" description="Amino acid permease/ SLC12A domain-containing protein" evidence="2">
    <location>
        <begin position="23"/>
        <end position="106"/>
    </location>
</feature>
<dbReference type="EMBL" id="KZ679688">
    <property type="protein sequence ID" value="PTB50606.1"/>
    <property type="molecule type" value="Genomic_DNA"/>
</dbReference>
<accession>A0A2T4A0L9</accession>
<evidence type="ECO:0000256" key="1">
    <source>
        <dbReference type="SAM" id="Phobius"/>
    </source>
</evidence>
<keyword evidence="2" id="KW-0732">Signal</keyword>
<keyword evidence="1" id="KW-0472">Membrane</keyword>
<protein>
    <recommendedName>
        <fullName evidence="5">Amino acid permease/ SLC12A domain-containing protein</fullName>
    </recommendedName>
</protein>
<keyword evidence="1" id="KW-0812">Transmembrane</keyword>
<gene>
    <name evidence="3" type="ORF">M431DRAFT_512202</name>
</gene>
<keyword evidence="4" id="KW-1185">Reference proteome</keyword>
<dbReference type="GeneID" id="36628367"/>
<evidence type="ECO:0008006" key="5">
    <source>
        <dbReference type="Google" id="ProtNLM"/>
    </source>
</evidence>
<keyword evidence="1" id="KW-1133">Transmembrane helix</keyword>
<reference evidence="3 4" key="1">
    <citation type="submission" date="2016-07" db="EMBL/GenBank/DDBJ databases">
        <title>Multiple horizontal gene transfer events from other fungi enriched the ability of initially mycotrophic Trichoderma (Ascomycota) to feed on dead plant biomass.</title>
        <authorList>
            <consortium name="DOE Joint Genome Institute"/>
            <person name="Aerts A."/>
            <person name="Atanasova L."/>
            <person name="Chenthamara K."/>
            <person name="Zhang J."/>
            <person name="Grujic M."/>
            <person name="Henrissat B."/>
            <person name="Kuo A."/>
            <person name="Salamov A."/>
            <person name="Lipzen A."/>
            <person name="Labutti K."/>
            <person name="Barry K."/>
            <person name="Miao Y."/>
            <person name="Rahimi M.J."/>
            <person name="Shen Q."/>
            <person name="Grigoriev I.V."/>
            <person name="Kubicek C.P."/>
            <person name="Druzhinina I.S."/>
        </authorList>
    </citation>
    <scope>NUCLEOTIDE SEQUENCE [LARGE SCALE GENOMIC DNA]</scope>
    <source>
        <strain evidence="3 4">CBS 226.95</strain>
    </source>
</reference>
<evidence type="ECO:0000256" key="2">
    <source>
        <dbReference type="SAM" id="SignalP"/>
    </source>
</evidence>
<name>A0A2T4A0L9_TRIHA</name>
<organism evidence="3 4">
    <name type="scientific">Trichoderma harzianum CBS 226.95</name>
    <dbReference type="NCBI Taxonomy" id="983964"/>
    <lineage>
        <taxon>Eukaryota</taxon>
        <taxon>Fungi</taxon>
        <taxon>Dikarya</taxon>
        <taxon>Ascomycota</taxon>
        <taxon>Pezizomycotina</taxon>
        <taxon>Sordariomycetes</taxon>
        <taxon>Hypocreomycetidae</taxon>
        <taxon>Hypocreales</taxon>
        <taxon>Hypocreaceae</taxon>
        <taxon>Trichoderma</taxon>
    </lineage>
</organism>
<evidence type="ECO:0000313" key="4">
    <source>
        <dbReference type="Proteomes" id="UP000241690"/>
    </source>
</evidence>
<sequence length="106" mass="11717">MSVFVLSSFLSLFFALLTAARGIPAAVAALAPNYFIIITFFSSHLFSWAAWLGGRVFQLYCGWEKCVDVLLIPKDIRDGMALHGLSRCPKDTPNQVCILAYTLDNV</sequence>
<proteinExistence type="predicted"/>